<name>S8DG29_9LAMI</name>
<dbReference type="OrthoDB" id="2017354at2759"/>
<gene>
    <name evidence="2" type="ORF">M569_13031</name>
</gene>
<evidence type="ECO:0000313" key="3">
    <source>
        <dbReference type="Proteomes" id="UP000015453"/>
    </source>
</evidence>
<proteinExistence type="predicted"/>
<reference evidence="2 3" key="1">
    <citation type="journal article" date="2013" name="BMC Genomics">
        <title>The miniature genome of a carnivorous plant Genlisea aurea contains a low number of genes and short non-coding sequences.</title>
        <authorList>
            <person name="Leushkin E.V."/>
            <person name="Sutormin R.A."/>
            <person name="Nabieva E.R."/>
            <person name="Penin A.A."/>
            <person name="Kondrashov A.S."/>
            <person name="Logacheva M.D."/>
        </authorList>
    </citation>
    <scope>NUCLEOTIDE SEQUENCE [LARGE SCALE GENOMIC DNA]</scope>
</reference>
<comment type="caution">
    <text evidence="2">The sequence shown here is derived from an EMBL/GenBank/DDBJ whole genome shotgun (WGS) entry which is preliminary data.</text>
</comment>
<evidence type="ECO:0000256" key="1">
    <source>
        <dbReference type="SAM" id="MobiDB-lite"/>
    </source>
</evidence>
<dbReference type="AlphaFoldDB" id="S8DG29"/>
<feature type="compositionally biased region" description="Polar residues" evidence="1">
    <location>
        <begin position="1"/>
        <end position="10"/>
    </location>
</feature>
<sequence length="197" mass="21542">MTQVLTTASPSGRIPGRHRHRRRYTGEKPAVEHLIRTSFHRSANSGGRISCFFSENRKKEQAQKALESALGEKKPEFEKWSKEIKRREEAGGGGGNSGGGWFRRQFGGGSDGDHFRQEAQQVSLTILGLIAAYAVLAKGDVLLAVIFNPLLVVLRSIRSSFTLLTPRIVAGNFAGKPEEGEGAVSAKDRVVGKWRNG</sequence>
<organism evidence="2 3">
    <name type="scientific">Genlisea aurea</name>
    <dbReference type="NCBI Taxonomy" id="192259"/>
    <lineage>
        <taxon>Eukaryota</taxon>
        <taxon>Viridiplantae</taxon>
        <taxon>Streptophyta</taxon>
        <taxon>Embryophyta</taxon>
        <taxon>Tracheophyta</taxon>
        <taxon>Spermatophyta</taxon>
        <taxon>Magnoliopsida</taxon>
        <taxon>eudicotyledons</taxon>
        <taxon>Gunneridae</taxon>
        <taxon>Pentapetalae</taxon>
        <taxon>asterids</taxon>
        <taxon>lamiids</taxon>
        <taxon>Lamiales</taxon>
        <taxon>Lentibulariaceae</taxon>
        <taxon>Genlisea</taxon>
    </lineage>
</organism>
<dbReference type="Proteomes" id="UP000015453">
    <property type="component" value="Unassembled WGS sequence"/>
</dbReference>
<dbReference type="PANTHER" id="PTHR36393">
    <property type="entry name" value="SULFATE ADENYLYLTRANSFERASE SUBUNIT"/>
    <property type="match status" value="1"/>
</dbReference>
<feature type="region of interest" description="Disordered" evidence="1">
    <location>
        <begin position="1"/>
        <end position="26"/>
    </location>
</feature>
<evidence type="ECO:0000313" key="2">
    <source>
        <dbReference type="EMBL" id="EPS61763.1"/>
    </source>
</evidence>
<protein>
    <submittedName>
        <fullName evidence="2">Uncharacterized protein</fullName>
    </submittedName>
</protein>
<dbReference type="PANTHER" id="PTHR36393:SF1">
    <property type="entry name" value="SULFATE ADENYLYLTRANSFERASE SUBUNIT"/>
    <property type="match status" value="1"/>
</dbReference>
<keyword evidence="3" id="KW-1185">Reference proteome</keyword>
<accession>S8DG29</accession>
<dbReference type="EMBL" id="AUSU01006606">
    <property type="protein sequence ID" value="EPS61763.1"/>
    <property type="molecule type" value="Genomic_DNA"/>
</dbReference>